<dbReference type="GO" id="GO:0008168">
    <property type="term" value="F:methyltransferase activity"/>
    <property type="evidence" value="ECO:0007669"/>
    <property type="project" value="UniProtKB-KW"/>
</dbReference>
<accession>A0A261FNL1</accession>
<keyword evidence="2" id="KW-0808">Transferase</keyword>
<proteinExistence type="predicted"/>
<dbReference type="InterPro" id="IPR046929">
    <property type="entry name" value="HTH_Tnp"/>
</dbReference>
<organism evidence="2 3">
    <name type="scientific">Bifidobacterium lemurum</name>
    <dbReference type="NCBI Taxonomy" id="1603886"/>
    <lineage>
        <taxon>Bacteria</taxon>
        <taxon>Bacillati</taxon>
        <taxon>Actinomycetota</taxon>
        <taxon>Actinomycetes</taxon>
        <taxon>Bifidobacteriales</taxon>
        <taxon>Bifidobacteriaceae</taxon>
        <taxon>Bifidobacterium</taxon>
    </lineage>
</organism>
<dbReference type="GO" id="GO:0032259">
    <property type="term" value="P:methylation"/>
    <property type="evidence" value="ECO:0007669"/>
    <property type="project" value="UniProtKB-KW"/>
</dbReference>
<gene>
    <name evidence="2" type="ORF">BLEM_1747</name>
</gene>
<keyword evidence="2" id="KW-0489">Methyltransferase</keyword>
<feature type="region of interest" description="Disordered" evidence="1">
    <location>
        <begin position="157"/>
        <end position="195"/>
    </location>
</feature>
<dbReference type="AlphaFoldDB" id="A0A261FNL1"/>
<dbReference type="Proteomes" id="UP000216352">
    <property type="component" value="Unassembled WGS sequence"/>
</dbReference>
<evidence type="ECO:0000313" key="3">
    <source>
        <dbReference type="Proteomes" id="UP000216352"/>
    </source>
</evidence>
<evidence type="ECO:0000313" key="2">
    <source>
        <dbReference type="EMBL" id="OZG60678.1"/>
    </source>
</evidence>
<name>A0A261FNL1_9BIFI</name>
<keyword evidence="3" id="KW-1185">Reference proteome</keyword>
<dbReference type="Pfam" id="PF20310">
    <property type="entry name" value="HTH_Tnp_2"/>
    <property type="match status" value="1"/>
</dbReference>
<dbReference type="EMBL" id="MWWX01000014">
    <property type="protein sequence ID" value="OZG60678.1"/>
    <property type="molecule type" value="Genomic_DNA"/>
</dbReference>
<protein>
    <submittedName>
        <fullName evidence="2">Methyltransferase</fullName>
    </submittedName>
</protein>
<dbReference type="RefSeq" id="WP_143249050.1">
    <property type="nucleotide sequence ID" value="NZ_MWWX01000014.1"/>
</dbReference>
<sequence>MAQSSFTKQEREYLLTLPAVLNVSSSRIQYTQRFRDEFVRRYANGESSTAIFRSVGLESSLIGGKRIERCTARWVPQEYKEMHRLNRKNPKHDETAYVVPAMTKAVNELRRSAMLPMAPSLAVDEGEDSRDAVIARQALLIHQLEQTIVSLMEHNDGSAAHQTGGESGGDARFDGIAGDEARGGERDGEGIHAGQ</sequence>
<feature type="compositionally biased region" description="Basic and acidic residues" evidence="1">
    <location>
        <begin position="169"/>
        <end position="195"/>
    </location>
</feature>
<comment type="caution">
    <text evidence="2">The sequence shown here is derived from an EMBL/GenBank/DDBJ whole genome shotgun (WGS) entry which is preliminary data.</text>
</comment>
<evidence type="ECO:0000256" key="1">
    <source>
        <dbReference type="SAM" id="MobiDB-lite"/>
    </source>
</evidence>
<reference evidence="2 3" key="1">
    <citation type="journal article" date="2017" name="BMC Genomics">
        <title>Comparative genomic and phylogenomic analyses of the Bifidobacteriaceae family.</title>
        <authorList>
            <person name="Lugli G.A."/>
            <person name="Milani C."/>
            <person name="Turroni F."/>
            <person name="Duranti S."/>
            <person name="Mancabelli L."/>
            <person name="Mangifesta M."/>
            <person name="Ferrario C."/>
            <person name="Modesto M."/>
            <person name="Mattarelli P."/>
            <person name="Jiri K."/>
            <person name="van Sinderen D."/>
            <person name="Ventura M."/>
        </authorList>
    </citation>
    <scope>NUCLEOTIDE SEQUENCE [LARGE SCALE GENOMIC DNA]</scope>
    <source>
        <strain evidence="2 3">DSM 28807</strain>
    </source>
</reference>